<comment type="caution">
    <text evidence="2">The sequence shown here is derived from an EMBL/GenBank/DDBJ whole genome shotgun (WGS) entry which is preliminary data.</text>
</comment>
<dbReference type="InterPro" id="IPR008969">
    <property type="entry name" value="CarboxyPept-like_regulatory"/>
</dbReference>
<protein>
    <submittedName>
        <fullName evidence="2">Carboxypeptidase regulatory-like domain-containing protein</fullName>
    </submittedName>
</protein>
<dbReference type="PROSITE" id="PS51257">
    <property type="entry name" value="PROKAR_LIPOPROTEIN"/>
    <property type="match status" value="1"/>
</dbReference>
<dbReference type="Gene3D" id="2.60.40.1120">
    <property type="entry name" value="Carboxypeptidase-like, regulatory domain"/>
    <property type="match status" value="1"/>
</dbReference>
<name>A0A7X0VEH5_9BACL</name>
<dbReference type="SUPFAM" id="SSF49464">
    <property type="entry name" value="Carboxypeptidase regulatory domain-like"/>
    <property type="match status" value="1"/>
</dbReference>
<accession>A0A7X0VEH5</accession>
<evidence type="ECO:0000313" key="2">
    <source>
        <dbReference type="EMBL" id="MBB6671017.1"/>
    </source>
</evidence>
<keyword evidence="2" id="KW-0378">Hydrolase</keyword>
<dbReference type="Pfam" id="PF13620">
    <property type="entry name" value="CarboxypepD_reg"/>
    <property type="match status" value="1"/>
</dbReference>
<feature type="region of interest" description="Disordered" evidence="1">
    <location>
        <begin position="23"/>
        <end position="46"/>
    </location>
</feature>
<evidence type="ECO:0000313" key="3">
    <source>
        <dbReference type="Proteomes" id="UP000547209"/>
    </source>
</evidence>
<dbReference type="GO" id="GO:0004180">
    <property type="term" value="F:carboxypeptidase activity"/>
    <property type="evidence" value="ECO:0007669"/>
    <property type="project" value="UniProtKB-KW"/>
</dbReference>
<dbReference type="EMBL" id="JACJVP010000014">
    <property type="protein sequence ID" value="MBB6671017.1"/>
    <property type="molecule type" value="Genomic_DNA"/>
</dbReference>
<organism evidence="2 3">
    <name type="scientific">Cohnella nanjingensis</name>
    <dbReference type="NCBI Taxonomy" id="1387779"/>
    <lineage>
        <taxon>Bacteria</taxon>
        <taxon>Bacillati</taxon>
        <taxon>Bacillota</taxon>
        <taxon>Bacilli</taxon>
        <taxon>Bacillales</taxon>
        <taxon>Paenibacillaceae</taxon>
        <taxon>Cohnella</taxon>
    </lineage>
</organism>
<dbReference type="RefSeq" id="WP_185142506.1">
    <property type="nucleotide sequence ID" value="NZ_JACJVP010000014.1"/>
</dbReference>
<dbReference type="Proteomes" id="UP000547209">
    <property type="component" value="Unassembled WGS sequence"/>
</dbReference>
<keyword evidence="2" id="KW-0645">Protease</keyword>
<sequence>MRSISKTAVLALLAAGLAGCTGQSNNQASPSASPSASATATASQMQGQEARLDIEQTTFSLKQWKVDGSHNTSVKGKFMIGDQPVANAVLHAGTSKKNIVTGDDGSFELLVDQSLLSDTPVRVVSLDEAKVGGQPLNADAANQVKDTSTYISVYYPIEVSEVKASASDANQVEVHGQIKSGKDDLVSFFQIDKYRIGGKVIDADGNPVKDAVVWIDRDEGEGFAKSTPTDENGNYQLFYLPEDEETNLTVTIGTKRYTLPENKVYIIPEDTSVEINITLPKEGTVIDDKPPTLVSKTSKGAMYTGVLAGLNVPEDVKYTVTIPDKEGHFVLTVPKAAWDQHPSFFETKMTKFVDQDDELAWGDTLPSSFVQPGANDPKNIESVSKGA</sequence>
<evidence type="ECO:0000256" key="1">
    <source>
        <dbReference type="SAM" id="MobiDB-lite"/>
    </source>
</evidence>
<proteinExistence type="predicted"/>
<keyword evidence="3" id="KW-1185">Reference proteome</keyword>
<keyword evidence="2" id="KW-0121">Carboxypeptidase</keyword>
<feature type="compositionally biased region" description="Low complexity" evidence="1">
    <location>
        <begin position="28"/>
        <end position="43"/>
    </location>
</feature>
<reference evidence="2 3" key="1">
    <citation type="submission" date="2020-08" db="EMBL/GenBank/DDBJ databases">
        <title>Cohnella phylogeny.</title>
        <authorList>
            <person name="Dunlap C."/>
        </authorList>
    </citation>
    <scope>NUCLEOTIDE SEQUENCE [LARGE SCALE GENOMIC DNA]</scope>
    <source>
        <strain evidence="2 3">DSM 28246</strain>
    </source>
</reference>
<gene>
    <name evidence="2" type="ORF">H7C19_09985</name>
</gene>
<dbReference type="AlphaFoldDB" id="A0A7X0VEH5"/>
<feature type="region of interest" description="Disordered" evidence="1">
    <location>
        <begin position="366"/>
        <end position="387"/>
    </location>
</feature>